<protein>
    <submittedName>
        <fullName evidence="1">Uncharacterized protein</fullName>
    </submittedName>
</protein>
<sequence>MDEKEEVEVVEEVEVELKEVQRQDTFSEIISGLLLGKLDAELGSGGGRRAASPSAILGSINHHRWLRSSSKFSLKQSRRESIALCERRFEDYPTAGRRVELRKIFAIKGSPSFDVVSSSLLS</sequence>
<dbReference type="Proteomes" id="UP000617340">
    <property type="component" value="Unassembled WGS sequence"/>
</dbReference>
<evidence type="ECO:0000313" key="1">
    <source>
        <dbReference type="EMBL" id="KAF7399353.1"/>
    </source>
</evidence>
<dbReference type="AlphaFoldDB" id="A0A834K333"/>
<name>A0A834K333_VESGE</name>
<comment type="caution">
    <text evidence="1">The sequence shown here is derived from an EMBL/GenBank/DDBJ whole genome shotgun (WGS) entry which is preliminary data.</text>
</comment>
<accession>A0A834K333</accession>
<dbReference type="EMBL" id="JACSDZ010000007">
    <property type="protein sequence ID" value="KAF7399353.1"/>
    <property type="molecule type" value="Genomic_DNA"/>
</dbReference>
<gene>
    <name evidence="1" type="ORF">HZH68_007945</name>
</gene>
<reference evidence="1" key="1">
    <citation type="journal article" date="2020" name="G3 (Bethesda)">
        <title>High-Quality Assemblies for Three Invasive Social Wasps from the &lt;i&gt;Vespula&lt;/i&gt; Genus.</title>
        <authorList>
            <person name="Harrop T.W.R."/>
            <person name="Guhlin J."/>
            <person name="McLaughlin G.M."/>
            <person name="Permina E."/>
            <person name="Stockwell P."/>
            <person name="Gilligan J."/>
            <person name="Le Lec M.F."/>
            <person name="Gruber M.A.M."/>
            <person name="Quinn O."/>
            <person name="Lovegrove M."/>
            <person name="Duncan E.J."/>
            <person name="Remnant E.J."/>
            <person name="Van Eeckhoven J."/>
            <person name="Graham B."/>
            <person name="Knapp R.A."/>
            <person name="Langford K.W."/>
            <person name="Kronenberg Z."/>
            <person name="Press M.O."/>
            <person name="Eacker S.M."/>
            <person name="Wilson-Rankin E.E."/>
            <person name="Purcell J."/>
            <person name="Lester P.J."/>
            <person name="Dearden P.K."/>
        </authorList>
    </citation>
    <scope>NUCLEOTIDE SEQUENCE</scope>
    <source>
        <strain evidence="1">Linc-1</strain>
    </source>
</reference>
<keyword evidence="2" id="KW-1185">Reference proteome</keyword>
<evidence type="ECO:0000313" key="2">
    <source>
        <dbReference type="Proteomes" id="UP000617340"/>
    </source>
</evidence>
<proteinExistence type="predicted"/>
<organism evidence="1 2">
    <name type="scientific">Vespula germanica</name>
    <name type="common">German yellow jacket</name>
    <name type="synonym">Paravespula germanica</name>
    <dbReference type="NCBI Taxonomy" id="30212"/>
    <lineage>
        <taxon>Eukaryota</taxon>
        <taxon>Metazoa</taxon>
        <taxon>Ecdysozoa</taxon>
        <taxon>Arthropoda</taxon>
        <taxon>Hexapoda</taxon>
        <taxon>Insecta</taxon>
        <taxon>Pterygota</taxon>
        <taxon>Neoptera</taxon>
        <taxon>Endopterygota</taxon>
        <taxon>Hymenoptera</taxon>
        <taxon>Apocrita</taxon>
        <taxon>Aculeata</taxon>
        <taxon>Vespoidea</taxon>
        <taxon>Vespidae</taxon>
        <taxon>Vespinae</taxon>
        <taxon>Vespula</taxon>
    </lineage>
</organism>